<dbReference type="InterPro" id="IPR001841">
    <property type="entry name" value="Znf_RING"/>
</dbReference>
<keyword evidence="5 9" id="KW-0472">Membrane</keyword>
<evidence type="ECO:0000256" key="2">
    <source>
        <dbReference type="ARBA" id="ARBA00022723"/>
    </source>
</evidence>
<dbReference type="PANTHER" id="PTHR45931:SF3">
    <property type="entry name" value="RING ZINC FINGER-CONTAINING PROTEIN"/>
    <property type="match status" value="1"/>
</dbReference>
<proteinExistence type="predicted"/>
<dbReference type="GO" id="GO:0005634">
    <property type="term" value="C:nucleus"/>
    <property type="evidence" value="ECO:0007669"/>
    <property type="project" value="TreeGrafter"/>
</dbReference>
<gene>
    <name evidence="12" type="ORF">NSCI0253_LOCUS4228</name>
</gene>
<evidence type="ECO:0000256" key="5">
    <source>
        <dbReference type="ARBA" id="ARBA00023136"/>
    </source>
</evidence>
<evidence type="ECO:0000256" key="10">
    <source>
        <dbReference type="SAM" id="SignalP"/>
    </source>
</evidence>
<dbReference type="InterPro" id="IPR013083">
    <property type="entry name" value="Znf_RING/FYVE/PHD"/>
</dbReference>
<dbReference type="Pfam" id="PF01437">
    <property type="entry name" value="PSI"/>
    <property type="match status" value="1"/>
</dbReference>
<feature type="domain" description="RING-type" evidence="11">
    <location>
        <begin position="481"/>
        <end position="522"/>
    </location>
</feature>
<keyword evidence="9" id="KW-0812">Transmembrane</keyword>
<feature type="chain" id="PRO_5031093099" description="RING-type domain-containing protein" evidence="10">
    <location>
        <begin position="20"/>
        <end position="570"/>
    </location>
</feature>
<dbReference type="EMBL" id="HBFQ01005971">
    <property type="protein sequence ID" value="CAD8829882.1"/>
    <property type="molecule type" value="Transcribed_RNA"/>
</dbReference>
<reference evidence="12" key="1">
    <citation type="submission" date="2021-01" db="EMBL/GenBank/DDBJ databases">
        <authorList>
            <person name="Corre E."/>
            <person name="Pelletier E."/>
            <person name="Niang G."/>
            <person name="Scheremetjew M."/>
            <person name="Finn R."/>
            <person name="Kale V."/>
            <person name="Holt S."/>
            <person name="Cochrane G."/>
            <person name="Meng A."/>
            <person name="Brown T."/>
            <person name="Cohen L."/>
        </authorList>
    </citation>
    <scope>NUCLEOTIDE SEQUENCE</scope>
</reference>
<dbReference type="Gene3D" id="3.30.40.10">
    <property type="entry name" value="Zinc/RING finger domain, C3HC4 (zinc finger)"/>
    <property type="match status" value="1"/>
</dbReference>
<feature type="signal peptide" evidence="10">
    <location>
        <begin position="1"/>
        <end position="19"/>
    </location>
</feature>
<dbReference type="PROSITE" id="PS50089">
    <property type="entry name" value="ZF_RING_2"/>
    <property type="match status" value="1"/>
</dbReference>
<feature type="region of interest" description="Disordered" evidence="8">
    <location>
        <begin position="530"/>
        <end position="570"/>
    </location>
</feature>
<dbReference type="PANTHER" id="PTHR45931">
    <property type="entry name" value="SI:CH211-59O9.10"/>
    <property type="match status" value="1"/>
</dbReference>
<keyword evidence="3 7" id="KW-0863">Zinc-finger</keyword>
<dbReference type="InterPro" id="IPR051834">
    <property type="entry name" value="RING_finger_E3_ligase"/>
</dbReference>
<keyword evidence="6" id="KW-0325">Glycoprotein</keyword>
<dbReference type="SUPFAM" id="SSF57850">
    <property type="entry name" value="RING/U-box"/>
    <property type="match status" value="1"/>
</dbReference>
<dbReference type="GO" id="GO:0016020">
    <property type="term" value="C:membrane"/>
    <property type="evidence" value="ECO:0007669"/>
    <property type="project" value="UniProtKB-SubCell"/>
</dbReference>
<dbReference type="GO" id="GO:0006511">
    <property type="term" value="P:ubiquitin-dependent protein catabolic process"/>
    <property type="evidence" value="ECO:0007669"/>
    <property type="project" value="TreeGrafter"/>
</dbReference>
<protein>
    <recommendedName>
        <fullName evidence="11">RING-type domain-containing protein</fullName>
    </recommendedName>
</protein>
<evidence type="ECO:0000256" key="3">
    <source>
        <dbReference type="ARBA" id="ARBA00022771"/>
    </source>
</evidence>
<evidence type="ECO:0000256" key="6">
    <source>
        <dbReference type="ARBA" id="ARBA00023180"/>
    </source>
</evidence>
<dbReference type="SMART" id="SM00184">
    <property type="entry name" value="RING"/>
    <property type="match status" value="1"/>
</dbReference>
<dbReference type="AlphaFoldDB" id="A0A7S0ZR69"/>
<dbReference type="Pfam" id="PF13639">
    <property type="entry name" value="zf-RING_2"/>
    <property type="match status" value="1"/>
</dbReference>
<sequence length="570" mass="62380">MGARAVVPLVLFPVTSVCGNDNSTKMYPGTYSASGDQTFKRQTSATGFSLRSSSASSKALVSADLRRPAGRRGQSTSCSTFTDCSSCAKQWPTCAWCATSGTCHDSPSEVVAVVEQAEEAGTQTHVIYDRASYTETYGESASSYQVDTEWCGVWFQDSSSCGHVEDYCARGVQGSQWKCENCVYDTGCGLCYHPAQNLEAASTMCLAGLSRDEFAFGTGDTCEDSGGNWFFHNWTQYYADGTSPYPCMASCSASTSVGGASGWVSLGQSTSSVTYEPLSECSWTVTPDPGADKFYVRLRGDLLALQDAVRLYELMENGSEVLLLQIECTDTSPCENDLGTTLFYVPSTMKLTFVSQARTNNEIGWWIMLWGDWDTVWGDAYDEAHETTATTDAAFVFVVEETKSFSDLYFILCVSFFGLMSIPISILALYFIWRRRRNQRVDSVVNVGVSVETLEEIERDLPSLRPTRFQSRGPSASEQPCSVCMNSFADGDEIRTLLCQHVFHKECIDTWLARRSECPVCRAPLRAAPRQIQAASGDGGTQTQTIGMQEDDVAPAPPEISPTPTADDHQ</sequence>
<evidence type="ECO:0000256" key="4">
    <source>
        <dbReference type="ARBA" id="ARBA00022833"/>
    </source>
</evidence>
<evidence type="ECO:0000259" key="11">
    <source>
        <dbReference type="PROSITE" id="PS50089"/>
    </source>
</evidence>
<evidence type="ECO:0000256" key="9">
    <source>
        <dbReference type="SAM" id="Phobius"/>
    </source>
</evidence>
<comment type="subcellular location">
    <subcellularLocation>
        <location evidence="1">Membrane</location>
    </subcellularLocation>
</comment>
<dbReference type="GO" id="GO:0061630">
    <property type="term" value="F:ubiquitin protein ligase activity"/>
    <property type="evidence" value="ECO:0007669"/>
    <property type="project" value="TreeGrafter"/>
</dbReference>
<accession>A0A7S0ZR69</accession>
<evidence type="ECO:0000256" key="8">
    <source>
        <dbReference type="SAM" id="MobiDB-lite"/>
    </source>
</evidence>
<dbReference type="InterPro" id="IPR002165">
    <property type="entry name" value="Plexin_repeat"/>
</dbReference>
<name>A0A7S0ZR69_NOCSC</name>
<feature type="transmembrane region" description="Helical" evidence="9">
    <location>
        <begin position="408"/>
        <end position="433"/>
    </location>
</feature>
<evidence type="ECO:0000313" key="12">
    <source>
        <dbReference type="EMBL" id="CAD8829882.1"/>
    </source>
</evidence>
<evidence type="ECO:0000256" key="7">
    <source>
        <dbReference type="PROSITE-ProRule" id="PRU00175"/>
    </source>
</evidence>
<dbReference type="GO" id="GO:0008270">
    <property type="term" value="F:zinc ion binding"/>
    <property type="evidence" value="ECO:0007669"/>
    <property type="project" value="UniProtKB-KW"/>
</dbReference>
<evidence type="ECO:0000256" key="1">
    <source>
        <dbReference type="ARBA" id="ARBA00004370"/>
    </source>
</evidence>
<keyword evidence="9" id="KW-1133">Transmembrane helix</keyword>
<dbReference type="CDD" id="cd16454">
    <property type="entry name" value="RING-H2_PA-TM-RING"/>
    <property type="match status" value="1"/>
</dbReference>
<keyword evidence="10" id="KW-0732">Signal</keyword>
<keyword evidence="4" id="KW-0862">Zinc</keyword>
<organism evidence="12">
    <name type="scientific">Noctiluca scintillans</name>
    <name type="common">Sea sparkle</name>
    <name type="synonym">Red tide dinoflagellate</name>
    <dbReference type="NCBI Taxonomy" id="2966"/>
    <lineage>
        <taxon>Eukaryota</taxon>
        <taxon>Sar</taxon>
        <taxon>Alveolata</taxon>
        <taxon>Dinophyceae</taxon>
        <taxon>Noctilucales</taxon>
        <taxon>Noctilucaceae</taxon>
        <taxon>Noctiluca</taxon>
    </lineage>
</organism>
<keyword evidence="2" id="KW-0479">Metal-binding</keyword>